<gene>
    <name evidence="2" type="ORF">E2562_014340</name>
</gene>
<dbReference type="AlphaFoldDB" id="A0A6G1C6C2"/>
<comment type="caution">
    <text evidence="2">The sequence shown here is derived from an EMBL/GenBank/DDBJ whole genome shotgun (WGS) entry which is preliminary data.</text>
</comment>
<feature type="compositionally biased region" description="Gly residues" evidence="1">
    <location>
        <begin position="93"/>
        <end position="103"/>
    </location>
</feature>
<feature type="region of interest" description="Disordered" evidence="1">
    <location>
        <begin position="47"/>
        <end position="103"/>
    </location>
</feature>
<name>A0A6G1C6C2_9ORYZ</name>
<evidence type="ECO:0000313" key="3">
    <source>
        <dbReference type="Proteomes" id="UP000479710"/>
    </source>
</evidence>
<feature type="region of interest" description="Disordered" evidence="1">
    <location>
        <begin position="1"/>
        <end position="23"/>
    </location>
</feature>
<protein>
    <submittedName>
        <fullName evidence="2">Uncharacterized protein</fullName>
    </submittedName>
</protein>
<dbReference type="EMBL" id="SPHZ02000010">
    <property type="protein sequence ID" value="KAF0895730.1"/>
    <property type="molecule type" value="Genomic_DNA"/>
</dbReference>
<accession>A0A6G1C6C2</accession>
<evidence type="ECO:0000256" key="1">
    <source>
        <dbReference type="SAM" id="MobiDB-lite"/>
    </source>
</evidence>
<organism evidence="2 3">
    <name type="scientific">Oryza meyeriana var. granulata</name>
    <dbReference type="NCBI Taxonomy" id="110450"/>
    <lineage>
        <taxon>Eukaryota</taxon>
        <taxon>Viridiplantae</taxon>
        <taxon>Streptophyta</taxon>
        <taxon>Embryophyta</taxon>
        <taxon>Tracheophyta</taxon>
        <taxon>Spermatophyta</taxon>
        <taxon>Magnoliopsida</taxon>
        <taxon>Liliopsida</taxon>
        <taxon>Poales</taxon>
        <taxon>Poaceae</taxon>
        <taxon>BOP clade</taxon>
        <taxon>Oryzoideae</taxon>
        <taxon>Oryzeae</taxon>
        <taxon>Oryzinae</taxon>
        <taxon>Oryza</taxon>
        <taxon>Oryza meyeriana</taxon>
    </lineage>
</organism>
<proteinExistence type="predicted"/>
<feature type="compositionally biased region" description="Basic and acidic residues" evidence="1">
    <location>
        <begin position="1"/>
        <end position="10"/>
    </location>
</feature>
<dbReference type="Proteomes" id="UP000479710">
    <property type="component" value="Unassembled WGS sequence"/>
</dbReference>
<reference evidence="2 3" key="1">
    <citation type="submission" date="2019-11" db="EMBL/GenBank/DDBJ databases">
        <title>Whole genome sequence of Oryza granulata.</title>
        <authorList>
            <person name="Li W."/>
        </authorList>
    </citation>
    <scope>NUCLEOTIDE SEQUENCE [LARGE SCALE GENOMIC DNA]</scope>
    <source>
        <strain evidence="3">cv. Menghai</strain>
        <tissue evidence="2">Leaf</tissue>
    </source>
</reference>
<evidence type="ECO:0000313" key="2">
    <source>
        <dbReference type="EMBL" id="KAF0895730.1"/>
    </source>
</evidence>
<sequence length="103" mass="10657">MGGGRRRWEESAGGSPWAWPAGDQGAALAWGRHGHARRRSLGVEEAAELRRAGASDGGRSSAQRGPDRRWPAAQTGKPAPRPIGLARRWLPSGGEGGGGPAAS</sequence>
<keyword evidence="3" id="KW-1185">Reference proteome</keyword>